<reference evidence="7" key="2">
    <citation type="submission" date="2018-06" db="EMBL/GenBank/DDBJ databases">
        <authorList>
            <consortium name="Pathogen Informatics"/>
        </authorList>
    </citation>
    <scope>NUCLEOTIDE SEQUENCE [LARGE SCALE GENOMIC DNA]</scope>
    <source>
        <strain evidence="7">NCTC10124</strain>
    </source>
</reference>
<feature type="coiled-coil region" evidence="1">
    <location>
        <begin position="184"/>
        <end position="246"/>
    </location>
</feature>
<reference evidence="6" key="4">
    <citation type="submission" date="2022-11" db="EMBL/GenBank/DDBJ databases">
        <title>complete genomes of mycoplasma synoviae ZX313 strain and SD2 strain.</title>
        <authorList>
            <person name="Zhong Q."/>
        </authorList>
    </citation>
    <scope>NUCLEOTIDE SEQUENCE</scope>
    <source>
        <strain evidence="6">SD2</strain>
    </source>
</reference>
<feature type="transmembrane region" description="Helical" evidence="2">
    <location>
        <begin position="442"/>
        <end position="462"/>
    </location>
</feature>
<feature type="signal peptide" evidence="3">
    <location>
        <begin position="1"/>
        <end position="26"/>
    </location>
</feature>
<dbReference type="EMBL" id="LS991953">
    <property type="protein sequence ID" value="SYV93417.1"/>
    <property type="molecule type" value="Genomic_DNA"/>
</dbReference>
<proteinExistence type="predicted"/>
<evidence type="ECO:0000256" key="3">
    <source>
        <dbReference type="SAM" id="SignalP"/>
    </source>
</evidence>
<accession>A0A3B0PBR2</accession>
<dbReference type="Proteomes" id="UP001164481">
    <property type="component" value="Chromosome"/>
</dbReference>
<organism evidence="5 7">
    <name type="scientific">Mycoplasmopsis synoviae</name>
    <name type="common">Mycoplasma synoviae</name>
    <dbReference type="NCBI Taxonomy" id="2109"/>
    <lineage>
        <taxon>Bacteria</taxon>
        <taxon>Bacillati</taxon>
        <taxon>Mycoplasmatota</taxon>
        <taxon>Mycoplasmoidales</taxon>
        <taxon>Metamycoplasmataceae</taxon>
        <taxon>Mycoplasmopsis</taxon>
    </lineage>
</organism>
<keyword evidence="2" id="KW-1133">Transmembrane helix</keyword>
<dbReference type="Proteomes" id="UP000259328">
    <property type="component" value="Chromosome"/>
</dbReference>
<dbReference type="EMBL" id="CP107525">
    <property type="protein sequence ID" value="UZW64294.1"/>
    <property type="molecule type" value="Genomic_DNA"/>
</dbReference>
<evidence type="ECO:0000313" key="5">
    <source>
        <dbReference type="EMBL" id="SYV93417.1"/>
    </source>
</evidence>
<evidence type="ECO:0000256" key="2">
    <source>
        <dbReference type="SAM" id="Phobius"/>
    </source>
</evidence>
<keyword evidence="1" id="KW-0175">Coiled coil</keyword>
<dbReference type="Pfam" id="PF01468">
    <property type="entry name" value="GA"/>
    <property type="match status" value="1"/>
</dbReference>
<dbReference type="Gene3D" id="1.20.5.420">
    <property type="entry name" value="Immunoglobulin FC, subunit C"/>
    <property type="match status" value="1"/>
</dbReference>
<evidence type="ECO:0000256" key="1">
    <source>
        <dbReference type="SAM" id="Coils"/>
    </source>
</evidence>
<reference evidence="6" key="3">
    <citation type="submission" date="2022-10" db="EMBL/GenBank/DDBJ databases">
        <authorList>
            <person name="Wei X."/>
        </authorList>
    </citation>
    <scope>NUCLEOTIDE SEQUENCE</scope>
    <source>
        <strain evidence="6">SD2</strain>
    </source>
</reference>
<evidence type="ECO:0000259" key="4">
    <source>
        <dbReference type="Pfam" id="PF01468"/>
    </source>
</evidence>
<keyword evidence="3" id="KW-0732">Signal</keyword>
<reference evidence="5" key="1">
    <citation type="submission" date="2018-06" db="EMBL/GenBank/DDBJ databases">
        <authorList>
            <consortium name="Pathogen Informatics"/>
            <person name="Doyle S."/>
        </authorList>
    </citation>
    <scope>NUCLEOTIDE SEQUENCE</scope>
    <source>
        <strain evidence="5">NCTC10124</strain>
    </source>
</reference>
<protein>
    <submittedName>
        <fullName evidence="6">GA module-containing protein</fullName>
    </submittedName>
</protein>
<keyword evidence="2" id="KW-0472">Membrane</keyword>
<dbReference type="Gene3D" id="1.20.120.1850">
    <property type="entry name" value="Ebh helix bundles repeating unit (S and A modules)"/>
    <property type="match status" value="1"/>
</dbReference>
<sequence>MKVSLKTFKKILLISTLTLTSIVSFSAYSSVNINSKQNVSAVDLNKVQLNSETAAQNSQDKVTKEKLKSLYDEVVKLDKSNLETNPLNSILLVLYNEADKNTYVNLLTEVKTLLSNESATEEQLNSAYERLNAFKKKLDENYKDALAFLNTLSYLLSDERLYFINQVNAAKNNPNQVAHFAQYASALNSQVKDAIDQIATLKALNESQVSRFNVSLIANAKTQDERNKVVQEARELNEQITALANLVNTSNLNNLNIEQIEAKLKEMQTKGIDTSIYSYLLDNQKKLKSLQDLYSNLNNYSYESSEFDSLREEVLNNFSNGVLVKSIAFEYLNKITNLQQYQAQVIAQKSYDYIQFVQAIFNGNEEIFNQYYETEFNKDYPDLGEFLKSNSFFELEEKESLPLSYFEKFDKLNFKNSNPLVDSAIQKRVVNFKENQPINYNYFYFLFLAFPIAFLLAGFLILKLTKPKFTKKK</sequence>
<evidence type="ECO:0000313" key="7">
    <source>
        <dbReference type="Proteomes" id="UP000259328"/>
    </source>
</evidence>
<dbReference type="InterPro" id="IPR002988">
    <property type="entry name" value="GA_module"/>
</dbReference>
<name>A0A3B0PBR2_MYCSY</name>
<dbReference type="GeneID" id="93530312"/>
<gene>
    <name evidence="5" type="ORF">NCTC10124_01157</name>
    <name evidence="6" type="ORF">OIE46_02855</name>
</gene>
<dbReference type="RefSeq" id="WP_020002985.1">
    <property type="nucleotide sequence ID" value="NZ_CP034544.1"/>
</dbReference>
<keyword evidence="2" id="KW-0812">Transmembrane</keyword>
<feature type="domain" description="Protein G-related albumin-binding (GA) module" evidence="4">
    <location>
        <begin position="136"/>
        <end position="189"/>
    </location>
</feature>
<feature type="chain" id="PRO_5017323405" evidence="3">
    <location>
        <begin position="27"/>
        <end position="473"/>
    </location>
</feature>
<dbReference type="AlphaFoldDB" id="A0A3B0PBR2"/>
<evidence type="ECO:0000313" key="6">
    <source>
        <dbReference type="EMBL" id="UZW64294.1"/>
    </source>
</evidence>